<reference evidence="2 3" key="1">
    <citation type="submission" date="2018-12" db="EMBL/GenBank/DDBJ databases">
        <authorList>
            <consortium name="Pathogen Informatics"/>
        </authorList>
    </citation>
    <scope>NUCLEOTIDE SEQUENCE [LARGE SCALE GENOMIC DNA]</scope>
    <source>
        <strain evidence="2 3">NCTC10296</strain>
    </source>
</reference>
<dbReference type="RefSeq" id="WP_085415830.1">
    <property type="nucleotide sequence ID" value="NZ_CAUJPY010000007.1"/>
</dbReference>
<keyword evidence="1" id="KW-1133">Transmembrane helix</keyword>
<dbReference type="AlphaFoldDB" id="A0A448D9M9"/>
<organism evidence="2 3">
    <name type="scientific">Neisseria canis</name>
    <dbReference type="NCBI Taxonomy" id="493"/>
    <lineage>
        <taxon>Bacteria</taxon>
        <taxon>Pseudomonadati</taxon>
        <taxon>Pseudomonadota</taxon>
        <taxon>Betaproteobacteria</taxon>
        <taxon>Neisseriales</taxon>
        <taxon>Neisseriaceae</taxon>
        <taxon>Neisseria</taxon>
    </lineage>
</organism>
<dbReference type="KEGG" id="nci:NCTC10296_01807"/>
<dbReference type="Proteomes" id="UP000279284">
    <property type="component" value="Chromosome"/>
</dbReference>
<proteinExistence type="predicted"/>
<name>A0A448D9M9_9NEIS</name>
<keyword evidence="1" id="KW-0472">Membrane</keyword>
<sequence>MSLYDDDYDDHIRTSIIHADNPRNIYYGKTDIFGDPNTPWTTVKIIATVFKLLCMTAIASYVFFSMTK</sequence>
<protein>
    <submittedName>
        <fullName evidence="2">Uncharacterized protein</fullName>
    </submittedName>
</protein>
<keyword evidence="3" id="KW-1185">Reference proteome</keyword>
<dbReference type="STRING" id="493.BWD07_02655"/>
<evidence type="ECO:0000313" key="2">
    <source>
        <dbReference type="EMBL" id="VEF02466.1"/>
    </source>
</evidence>
<keyword evidence="1" id="KW-0812">Transmembrane</keyword>
<dbReference type="EMBL" id="LR134313">
    <property type="protein sequence ID" value="VEF02466.1"/>
    <property type="molecule type" value="Genomic_DNA"/>
</dbReference>
<gene>
    <name evidence="2" type="ORF">NCTC10296_01807</name>
</gene>
<feature type="transmembrane region" description="Helical" evidence="1">
    <location>
        <begin position="45"/>
        <end position="64"/>
    </location>
</feature>
<evidence type="ECO:0000256" key="1">
    <source>
        <dbReference type="SAM" id="Phobius"/>
    </source>
</evidence>
<evidence type="ECO:0000313" key="3">
    <source>
        <dbReference type="Proteomes" id="UP000279284"/>
    </source>
</evidence>
<accession>A0A448D9M9</accession>